<dbReference type="EMBL" id="JAUYVI010000005">
    <property type="protein sequence ID" value="MDQ7249176.1"/>
    <property type="molecule type" value="Genomic_DNA"/>
</dbReference>
<dbReference type="Pfam" id="PF13692">
    <property type="entry name" value="Glyco_trans_1_4"/>
    <property type="match status" value="1"/>
</dbReference>
<keyword evidence="2" id="KW-0328">Glycosyltransferase</keyword>
<gene>
    <name evidence="2" type="ORF">Q8A70_15925</name>
</gene>
<organism evidence="2 3">
    <name type="scientific">Dongia sedimenti</name>
    <dbReference type="NCBI Taxonomy" id="3064282"/>
    <lineage>
        <taxon>Bacteria</taxon>
        <taxon>Pseudomonadati</taxon>
        <taxon>Pseudomonadota</taxon>
        <taxon>Alphaproteobacteria</taxon>
        <taxon>Rhodospirillales</taxon>
        <taxon>Dongiaceae</taxon>
        <taxon>Dongia</taxon>
    </lineage>
</organism>
<keyword evidence="3" id="KW-1185">Reference proteome</keyword>
<dbReference type="RefSeq" id="WP_379958033.1">
    <property type="nucleotide sequence ID" value="NZ_JAUYVI010000005.1"/>
</dbReference>
<accession>A0ABU0YQC8</accession>
<dbReference type="PANTHER" id="PTHR46401:SF2">
    <property type="entry name" value="GLYCOSYLTRANSFERASE WBBK-RELATED"/>
    <property type="match status" value="1"/>
</dbReference>
<name>A0ABU0YQC8_9PROT</name>
<protein>
    <submittedName>
        <fullName evidence="2">Glycosyltransferase</fullName>
        <ecNumber evidence="2">2.4.-.-</ecNumber>
    </submittedName>
</protein>
<sequence>MRILFASPHVYLPDSTSGREISTHEQALRWHGDGIAVAVLAERPGLAGLTRDEALGYPIYRAADPRASFNAVLADWRPEIAVYPHDAQGQALAVAGLQAGVRAALHVTNVDAAGIGGSPLAHPETIFITVSDFAARRIDTLLGIRPPVVPPLIEPERYRVAQPGDAVLLVNPSLRKGVELFFRMAEARPDIPFLAVESWNVHDVWRTVLMNRARALNNVELWPAVEDMREAYARARLILMPSIHEETFGRVVAEAQISGIPALVSDRGALPETLGGGGIAVPLDAGLEAWLAALDRLWTDPTFYGRCAAAARAESTAEGRDPARVSARFLGLLRRF</sequence>
<evidence type="ECO:0000313" key="2">
    <source>
        <dbReference type="EMBL" id="MDQ7249176.1"/>
    </source>
</evidence>
<evidence type="ECO:0000313" key="3">
    <source>
        <dbReference type="Proteomes" id="UP001230156"/>
    </source>
</evidence>
<keyword evidence="1 2" id="KW-0808">Transferase</keyword>
<dbReference type="Proteomes" id="UP001230156">
    <property type="component" value="Unassembled WGS sequence"/>
</dbReference>
<reference evidence="3" key="1">
    <citation type="submission" date="2023-08" db="EMBL/GenBank/DDBJ databases">
        <title>Rhodospirillaceae gen. nov., a novel taxon isolated from the Yangtze River Yuezi River estuary sludge.</title>
        <authorList>
            <person name="Ruan L."/>
        </authorList>
    </citation>
    <scope>NUCLEOTIDE SEQUENCE [LARGE SCALE GENOMIC DNA]</scope>
    <source>
        <strain evidence="3">R-7</strain>
    </source>
</reference>
<comment type="caution">
    <text evidence="2">The sequence shown here is derived from an EMBL/GenBank/DDBJ whole genome shotgun (WGS) entry which is preliminary data.</text>
</comment>
<dbReference type="EC" id="2.4.-.-" evidence="2"/>
<dbReference type="Gene3D" id="3.40.50.2000">
    <property type="entry name" value="Glycogen Phosphorylase B"/>
    <property type="match status" value="2"/>
</dbReference>
<dbReference type="GO" id="GO:0016757">
    <property type="term" value="F:glycosyltransferase activity"/>
    <property type="evidence" value="ECO:0007669"/>
    <property type="project" value="UniProtKB-KW"/>
</dbReference>
<proteinExistence type="predicted"/>
<dbReference type="SUPFAM" id="SSF53756">
    <property type="entry name" value="UDP-Glycosyltransferase/glycogen phosphorylase"/>
    <property type="match status" value="1"/>
</dbReference>
<evidence type="ECO:0000256" key="1">
    <source>
        <dbReference type="ARBA" id="ARBA00022679"/>
    </source>
</evidence>
<dbReference type="PANTHER" id="PTHR46401">
    <property type="entry name" value="GLYCOSYLTRANSFERASE WBBK-RELATED"/>
    <property type="match status" value="1"/>
</dbReference>